<organism evidence="7 8">
    <name type="scientific">Thioclava litoralis</name>
    <dbReference type="NCBI Taxonomy" id="3076557"/>
    <lineage>
        <taxon>Bacteria</taxon>
        <taxon>Pseudomonadati</taxon>
        <taxon>Pseudomonadota</taxon>
        <taxon>Alphaproteobacteria</taxon>
        <taxon>Rhodobacterales</taxon>
        <taxon>Paracoccaceae</taxon>
        <taxon>Thioclava</taxon>
    </lineage>
</organism>
<dbReference type="PROSITE" id="PS00211">
    <property type="entry name" value="ABC_TRANSPORTER_1"/>
    <property type="match status" value="1"/>
</dbReference>
<dbReference type="PROSITE" id="PS50893">
    <property type="entry name" value="ABC_TRANSPORTER_2"/>
    <property type="match status" value="1"/>
</dbReference>
<evidence type="ECO:0000256" key="2">
    <source>
        <dbReference type="ARBA" id="ARBA00022448"/>
    </source>
</evidence>
<comment type="similarity">
    <text evidence="1">Belongs to the ABC transporter superfamily.</text>
</comment>
<reference evidence="7 8" key="1">
    <citation type="submission" date="2023-09" db="EMBL/GenBank/DDBJ databases">
        <title>Thioclava shenzhenensis sp. nov., a multidrug resistant bacteria-antagonizing species isolated from coastal seawater.</title>
        <authorList>
            <person name="Long M."/>
        </authorList>
    </citation>
    <scope>NUCLEOTIDE SEQUENCE [LARGE SCALE GENOMIC DNA]</scope>
    <source>
        <strain evidence="7 8">FTW29</strain>
        <plasmid evidence="7 8">unnamed3</plasmid>
    </source>
</reference>
<keyword evidence="4 7" id="KW-0067">ATP-binding</keyword>
<dbReference type="RefSeq" id="WP_330628221.1">
    <property type="nucleotide sequence ID" value="NZ_CP135446.1"/>
</dbReference>
<evidence type="ECO:0000256" key="1">
    <source>
        <dbReference type="ARBA" id="ARBA00005417"/>
    </source>
</evidence>
<keyword evidence="8" id="KW-1185">Reference proteome</keyword>
<protein>
    <submittedName>
        <fullName evidence="7">ABC transporter ATP-binding protein</fullName>
    </submittedName>
</protein>
<keyword evidence="7" id="KW-0614">Plasmid</keyword>
<evidence type="ECO:0000256" key="4">
    <source>
        <dbReference type="ARBA" id="ARBA00022840"/>
    </source>
</evidence>
<dbReference type="InterPro" id="IPR003439">
    <property type="entry name" value="ABC_transporter-like_ATP-bd"/>
</dbReference>
<dbReference type="Pfam" id="PF00005">
    <property type="entry name" value="ABC_tran"/>
    <property type="match status" value="1"/>
</dbReference>
<dbReference type="Proteomes" id="UP001623290">
    <property type="component" value="Plasmid unnamed3"/>
</dbReference>
<proteinExistence type="inferred from homology"/>
<dbReference type="InterPro" id="IPR052156">
    <property type="entry name" value="BCAA_Transport_ATP-bd_LivF"/>
</dbReference>
<evidence type="ECO:0000259" key="6">
    <source>
        <dbReference type="PROSITE" id="PS50893"/>
    </source>
</evidence>
<gene>
    <name evidence="7" type="ORF">RPE78_18050</name>
</gene>
<dbReference type="Gene3D" id="3.40.50.300">
    <property type="entry name" value="P-loop containing nucleotide triphosphate hydrolases"/>
    <property type="match status" value="1"/>
</dbReference>
<dbReference type="CDD" id="cd03224">
    <property type="entry name" value="ABC_TM1139_LivF_branched"/>
    <property type="match status" value="1"/>
</dbReference>
<dbReference type="InterPro" id="IPR017871">
    <property type="entry name" value="ABC_transporter-like_CS"/>
</dbReference>
<dbReference type="SMART" id="SM00382">
    <property type="entry name" value="AAA"/>
    <property type="match status" value="1"/>
</dbReference>
<evidence type="ECO:0000313" key="8">
    <source>
        <dbReference type="Proteomes" id="UP001623290"/>
    </source>
</evidence>
<name>A0ABZ1E7E8_9RHOB</name>
<keyword evidence="5" id="KW-0029">Amino-acid transport</keyword>
<dbReference type="InterPro" id="IPR003593">
    <property type="entry name" value="AAA+_ATPase"/>
</dbReference>
<dbReference type="PANTHER" id="PTHR43820:SF5">
    <property type="entry name" value="HIGH-AFFINITY BRANCHED-CHAIN AMINO ACID TRANSPORT ATP-BINDING PROTEIN"/>
    <property type="match status" value="1"/>
</dbReference>
<accession>A0ABZ1E7E8</accession>
<evidence type="ECO:0000256" key="3">
    <source>
        <dbReference type="ARBA" id="ARBA00022741"/>
    </source>
</evidence>
<evidence type="ECO:0000313" key="7">
    <source>
        <dbReference type="EMBL" id="WRY35894.1"/>
    </source>
</evidence>
<dbReference type="EMBL" id="CP135446">
    <property type="protein sequence ID" value="WRY35894.1"/>
    <property type="molecule type" value="Genomic_DNA"/>
</dbReference>
<keyword evidence="2" id="KW-0813">Transport</keyword>
<dbReference type="InterPro" id="IPR027417">
    <property type="entry name" value="P-loop_NTPase"/>
</dbReference>
<feature type="domain" description="ABC transporter" evidence="6">
    <location>
        <begin position="2"/>
        <end position="233"/>
    </location>
</feature>
<dbReference type="PANTHER" id="PTHR43820">
    <property type="entry name" value="HIGH-AFFINITY BRANCHED-CHAIN AMINO ACID TRANSPORT ATP-BINDING PROTEIN LIVF"/>
    <property type="match status" value="1"/>
</dbReference>
<sequence length="234" mass="25420">MLEIRDLKSGYARVPVLNGVTLSLGQGECLGLLGRNGMGKTTLLRAIMGGLPAWSGQVQKAGQPLDRLPPQARARCGIGYVPQGKQLFLQLSVEENLRMGCVKDFGRTRAALAETRALFPRLERLFERQAGMLSGGEQQLLALARCLCGAPDVILLDEPTEGIQPSICDEILDVLHHLRRERGLAILLVEQDIDFLWQICDRVLTVNKGRIVGGIEPAAAGSIEQAKTFIGIEG</sequence>
<keyword evidence="3" id="KW-0547">Nucleotide-binding</keyword>
<geneLocation type="plasmid" evidence="7 8">
    <name>unnamed3</name>
</geneLocation>
<dbReference type="GO" id="GO:0005524">
    <property type="term" value="F:ATP binding"/>
    <property type="evidence" value="ECO:0007669"/>
    <property type="project" value="UniProtKB-KW"/>
</dbReference>
<evidence type="ECO:0000256" key="5">
    <source>
        <dbReference type="ARBA" id="ARBA00022970"/>
    </source>
</evidence>
<dbReference type="SUPFAM" id="SSF52540">
    <property type="entry name" value="P-loop containing nucleoside triphosphate hydrolases"/>
    <property type="match status" value="1"/>
</dbReference>